<accession>A0A5B0MXY7</accession>
<evidence type="ECO:0000313" key="1">
    <source>
        <dbReference type="EMBL" id="KAA1080938.1"/>
    </source>
</evidence>
<sequence length="86" mass="9781">MKVGRVDLEVTRDPSGWLYVKKKLSDPTRVEVRDSGDLWSVGRQPTSGSLRVAAWKSFFDWPSIRDYDSRTIFKGCLAFNCILVGL</sequence>
<dbReference type="Proteomes" id="UP000324748">
    <property type="component" value="Unassembled WGS sequence"/>
</dbReference>
<keyword evidence="2" id="KW-1185">Reference proteome</keyword>
<gene>
    <name evidence="1" type="ORF">PGT21_025844</name>
</gene>
<organism evidence="1 2">
    <name type="scientific">Puccinia graminis f. sp. tritici</name>
    <dbReference type="NCBI Taxonomy" id="56615"/>
    <lineage>
        <taxon>Eukaryota</taxon>
        <taxon>Fungi</taxon>
        <taxon>Dikarya</taxon>
        <taxon>Basidiomycota</taxon>
        <taxon>Pucciniomycotina</taxon>
        <taxon>Pucciniomycetes</taxon>
        <taxon>Pucciniales</taxon>
        <taxon>Pucciniaceae</taxon>
        <taxon>Puccinia</taxon>
    </lineage>
</organism>
<reference evidence="1 2" key="1">
    <citation type="submission" date="2019-05" db="EMBL/GenBank/DDBJ databases">
        <title>Emergence of the Ug99 lineage of the wheat stem rust pathogen through somatic hybridization.</title>
        <authorList>
            <person name="Li F."/>
            <person name="Upadhyaya N.M."/>
            <person name="Sperschneider J."/>
            <person name="Matny O."/>
            <person name="Nguyen-Phuc H."/>
            <person name="Mago R."/>
            <person name="Raley C."/>
            <person name="Miller M.E."/>
            <person name="Silverstein K.A.T."/>
            <person name="Henningsen E."/>
            <person name="Hirsch C.D."/>
            <person name="Visser B."/>
            <person name="Pretorius Z.A."/>
            <person name="Steffenson B.J."/>
            <person name="Schwessinger B."/>
            <person name="Dodds P.N."/>
            <person name="Figueroa M."/>
        </authorList>
    </citation>
    <scope>NUCLEOTIDE SEQUENCE [LARGE SCALE GENOMIC DNA]</scope>
    <source>
        <strain evidence="1">21-0</strain>
    </source>
</reference>
<comment type="caution">
    <text evidence="1">The sequence shown here is derived from an EMBL/GenBank/DDBJ whole genome shotgun (WGS) entry which is preliminary data.</text>
</comment>
<dbReference type="EMBL" id="VSWC01000131">
    <property type="protein sequence ID" value="KAA1080938.1"/>
    <property type="molecule type" value="Genomic_DNA"/>
</dbReference>
<protein>
    <submittedName>
        <fullName evidence="1">Uncharacterized protein</fullName>
    </submittedName>
</protein>
<proteinExistence type="predicted"/>
<name>A0A5B0MXY7_PUCGR</name>
<dbReference type="AlphaFoldDB" id="A0A5B0MXY7"/>
<evidence type="ECO:0000313" key="2">
    <source>
        <dbReference type="Proteomes" id="UP000324748"/>
    </source>
</evidence>